<dbReference type="Proteomes" id="UP000254575">
    <property type="component" value="Unassembled WGS sequence"/>
</dbReference>
<feature type="domain" description="DUF1653" evidence="1">
    <location>
        <begin position="8"/>
        <end position="67"/>
    </location>
</feature>
<accession>A0A380MJP3</accession>
<sequence length="76" mass="8873">MQKPLIKGIYRHYKGNLYQVIEVAKHCDTEEVFVLYRALYSDYGLWLRPVADFCAQVETAAGRQPRFVLETALESY</sequence>
<evidence type="ECO:0000259" key="1">
    <source>
        <dbReference type="Pfam" id="PF07866"/>
    </source>
</evidence>
<protein>
    <submittedName>
        <fullName evidence="2">Uncharacterized protein conserved in bacteria</fullName>
    </submittedName>
</protein>
<dbReference type="InterPro" id="IPR037135">
    <property type="entry name" value="DUF1653-like_dom_sf"/>
</dbReference>
<name>A0A380MJP3_9GAMM</name>
<keyword evidence="3" id="KW-1185">Reference proteome</keyword>
<dbReference type="Pfam" id="PF07866">
    <property type="entry name" value="DUF1653"/>
    <property type="match status" value="1"/>
</dbReference>
<dbReference type="InterPro" id="IPR023387">
    <property type="entry name" value="DUF1653-like_dom"/>
</dbReference>
<reference evidence="2 3" key="1">
    <citation type="submission" date="2018-06" db="EMBL/GenBank/DDBJ databases">
        <authorList>
            <consortium name="Pathogen Informatics"/>
            <person name="Doyle S."/>
        </authorList>
    </citation>
    <scope>NUCLEOTIDE SEQUENCE [LARGE SCALE GENOMIC DNA]</scope>
    <source>
        <strain evidence="2 3">NCTC10717</strain>
    </source>
</reference>
<gene>
    <name evidence="2" type="ORF">NCTC10717_00134</name>
</gene>
<evidence type="ECO:0000313" key="2">
    <source>
        <dbReference type="EMBL" id="SUO91385.1"/>
    </source>
</evidence>
<dbReference type="EMBL" id="UHIA01000003">
    <property type="protein sequence ID" value="SUO91385.1"/>
    <property type="molecule type" value="Genomic_DNA"/>
</dbReference>
<evidence type="ECO:0000313" key="3">
    <source>
        <dbReference type="Proteomes" id="UP000254575"/>
    </source>
</evidence>
<dbReference type="RefSeq" id="WP_115217459.1">
    <property type="nucleotide sequence ID" value="NZ_UHIA01000003.1"/>
</dbReference>
<dbReference type="OrthoDB" id="371169at2"/>
<dbReference type="Gene3D" id="2.30.30.320">
    <property type="entry name" value="DUF1653-like domain"/>
    <property type="match status" value="1"/>
</dbReference>
<proteinExistence type="predicted"/>
<organism evidence="2 3">
    <name type="scientific">Suttonella indologenes</name>
    <dbReference type="NCBI Taxonomy" id="13276"/>
    <lineage>
        <taxon>Bacteria</taxon>
        <taxon>Pseudomonadati</taxon>
        <taxon>Pseudomonadota</taxon>
        <taxon>Gammaproteobacteria</taxon>
        <taxon>Cardiobacteriales</taxon>
        <taxon>Cardiobacteriaceae</taxon>
        <taxon>Suttonella</taxon>
    </lineage>
</organism>
<dbReference type="AlphaFoldDB" id="A0A380MJP3"/>